<dbReference type="STRING" id="765440.A0A0C3BXH6"/>
<dbReference type="GO" id="GO:0004252">
    <property type="term" value="F:serine-type endopeptidase activity"/>
    <property type="evidence" value="ECO:0007669"/>
    <property type="project" value="InterPro"/>
</dbReference>
<name>A0A0C3BXH6_PILCF</name>
<dbReference type="Gene3D" id="3.40.50.200">
    <property type="entry name" value="Peptidase S8/S53 domain"/>
    <property type="match status" value="1"/>
</dbReference>
<dbReference type="AlphaFoldDB" id="A0A0C3BXH6"/>
<organism evidence="2 3">
    <name type="scientific">Piloderma croceum (strain F 1598)</name>
    <dbReference type="NCBI Taxonomy" id="765440"/>
    <lineage>
        <taxon>Eukaryota</taxon>
        <taxon>Fungi</taxon>
        <taxon>Dikarya</taxon>
        <taxon>Basidiomycota</taxon>
        <taxon>Agaricomycotina</taxon>
        <taxon>Agaricomycetes</taxon>
        <taxon>Agaricomycetidae</taxon>
        <taxon>Atheliales</taxon>
        <taxon>Atheliaceae</taxon>
        <taxon>Piloderma</taxon>
    </lineage>
</organism>
<dbReference type="InParanoid" id="A0A0C3BXH6"/>
<sequence length="299" mass="32780">MSLMRFLLLWLLPVFVFSSSSHSVLAALPKGCTTKVKKSIDQPLGWVKQIPAPANCVFEMRIGLQLPRTQFGLGTTYPTPATFYSTGSRPPVTFDTSEPDVNTNEPYLDWLNYMLSIPNPALTISCSYNDDEQTVPLSYARRSPGARVSLLFASGESGVEEKDLNPTTQICFTNYGRIITRYRPGFPSTCPFVTSVGETTGIHETAANFSGGGFSDYLSRMLPSKNTLTSSPKIFTEDFSIGNCDDLYILARTLDPLLNLRSAIPDVSAQAEGFRIFLKGRTGKIGGTSTYGCRLCVLE</sequence>
<keyword evidence="1" id="KW-0732">Signal</keyword>
<dbReference type="PANTHER" id="PTHR14218">
    <property type="entry name" value="PROTEASE S8 TRIPEPTIDYL PEPTIDASE I CLN2"/>
    <property type="match status" value="1"/>
</dbReference>
<evidence type="ECO:0000313" key="3">
    <source>
        <dbReference type="Proteomes" id="UP000054166"/>
    </source>
</evidence>
<accession>A0A0C3BXH6</accession>
<dbReference type="PANTHER" id="PTHR14218:SF15">
    <property type="entry name" value="TRIPEPTIDYL-PEPTIDASE 1"/>
    <property type="match status" value="1"/>
</dbReference>
<evidence type="ECO:0000313" key="2">
    <source>
        <dbReference type="EMBL" id="KIM91248.1"/>
    </source>
</evidence>
<protein>
    <submittedName>
        <fullName evidence="2">Uncharacterized protein</fullName>
    </submittedName>
</protein>
<dbReference type="InterPro" id="IPR050819">
    <property type="entry name" value="Tripeptidyl-peptidase_I"/>
</dbReference>
<dbReference type="Proteomes" id="UP000054166">
    <property type="component" value="Unassembled WGS sequence"/>
</dbReference>
<dbReference type="EMBL" id="KN832972">
    <property type="protein sequence ID" value="KIM91248.1"/>
    <property type="molecule type" value="Genomic_DNA"/>
</dbReference>
<feature type="chain" id="PRO_5002172875" evidence="1">
    <location>
        <begin position="27"/>
        <end position="299"/>
    </location>
</feature>
<reference evidence="2 3" key="1">
    <citation type="submission" date="2014-04" db="EMBL/GenBank/DDBJ databases">
        <authorList>
            <consortium name="DOE Joint Genome Institute"/>
            <person name="Kuo A."/>
            <person name="Tarkka M."/>
            <person name="Buscot F."/>
            <person name="Kohler A."/>
            <person name="Nagy L.G."/>
            <person name="Floudas D."/>
            <person name="Copeland A."/>
            <person name="Barry K.W."/>
            <person name="Cichocki N."/>
            <person name="Veneault-Fourrey C."/>
            <person name="LaButti K."/>
            <person name="Lindquist E.A."/>
            <person name="Lipzen A."/>
            <person name="Lundell T."/>
            <person name="Morin E."/>
            <person name="Murat C."/>
            <person name="Sun H."/>
            <person name="Tunlid A."/>
            <person name="Henrissat B."/>
            <person name="Grigoriev I.V."/>
            <person name="Hibbett D.S."/>
            <person name="Martin F."/>
            <person name="Nordberg H.P."/>
            <person name="Cantor M.N."/>
            <person name="Hua S.X."/>
        </authorList>
    </citation>
    <scope>NUCLEOTIDE SEQUENCE [LARGE SCALE GENOMIC DNA]</scope>
    <source>
        <strain evidence="2 3">F 1598</strain>
    </source>
</reference>
<dbReference type="OrthoDB" id="409122at2759"/>
<dbReference type="HOGENOM" id="CLU_931006_0_0_1"/>
<reference evidence="3" key="2">
    <citation type="submission" date="2015-01" db="EMBL/GenBank/DDBJ databases">
        <title>Evolutionary Origins and Diversification of the Mycorrhizal Mutualists.</title>
        <authorList>
            <consortium name="DOE Joint Genome Institute"/>
            <consortium name="Mycorrhizal Genomics Consortium"/>
            <person name="Kohler A."/>
            <person name="Kuo A."/>
            <person name="Nagy L.G."/>
            <person name="Floudas D."/>
            <person name="Copeland A."/>
            <person name="Barry K.W."/>
            <person name="Cichocki N."/>
            <person name="Veneault-Fourrey C."/>
            <person name="LaButti K."/>
            <person name="Lindquist E.A."/>
            <person name="Lipzen A."/>
            <person name="Lundell T."/>
            <person name="Morin E."/>
            <person name="Murat C."/>
            <person name="Riley R."/>
            <person name="Ohm R."/>
            <person name="Sun H."/>
            <person name="Tunlid A."/>
            <person name="Henrissat B."/>
            <person name="Grigoriev I.V."/>
            <person name="Hibbett D.S."/>
            <person name="Martin F."/>
        </authorList>
    </citation>
    <scope>NUCLEOTIDE SEQUENCE [LARGE SCALE GENOMIC DNA]</scope>
    <source>
        <strain evidence="3">F 1598</strain>
    </source>
</reference>
<feature type="signal peptide" evidence="1">
    <location>
        <begin position="1"/>
        <end position="26"/>
    </location>
</feature>
<keyword evidence="3" id="KW-1185">Reference proteome</keyword>
<dbReference type="GO" id="GO:0008240">
    <property type="term" value="F:tripeptidyl-peptidase activity"/>
    <property type="evidence" value="ECO:0007669"/>
    <property type="project" value="TreeGrafter"/>
</dbReference>
<gene>
    <name evidence="2" type="ORF">PILCRDRAFT_1423</name>
</gene>
<dbReference type="GO" id="GO:0006508">
    <property type="term" value="P:proteolysis"/>
    <property type="evidence" value="ECO:0007669"/>
    <property type="project" value="InterPro"/>
</dbReference>
<evidence type="ECO:0000256" key="1">
    <source>
        <dbReference type="SAM" id="SignalP"/>
    </source>
</evidence>
<dbReference type="SUPFAM" id="SSF52743">
    <property type="entry name" value="Subtilisin-like"/>
    <property type="match status" value="1"/>
</dbReference>
<proteinExistence type="predicted"/>
<dbReference type="InterPro" id="IPR036852">
    <property type="entry name" value="Peptidase_S8/S53_dom_sf"/>
</dbReference>